<organism evidence="1 2">
    <name type="scientific">Niveibacterium umoris</name>
    <dbReference type="NCBI Taxonomy" id="1193620"/>
    <lineage>
        <taxon>Bacteria</taxon>
        <taxon>Pseudomonadati</taxon>
        <taxon>Pseudomonadota</taxon>
        <taxon>Betaproteobacteria</taxon>
        <taxon>Rhodocyclales</taxon>
        <taxon>Rhodocyclaceae</taxon>
        <taxon>Niveibacterium</taxon>
    </lineage>
</organism>
<dbReference type="Proteomes" id="UP000561045">
    <property type="component" value="Unassembled WGS sequence"/>
</dbReference>
<evidence type="ECO:0000313" key="2">
    <source>
        <dbReference type="Proteomes" id="UP000561045"/>
    </source>
</evidence>
<proteinExistence type="predicted"/>
<dbReference type="RefSeq" id="WP_183634537.1">
    <property type="nucleotide sequence ID" value="NZ_BAABLE010000011.1"/>
</dbReference>
<comment type="caution">
    <text evidence="1">The sequence shown here is derived from an EMBL/GenBank/DDBJ whole genome shotgun (WGS) entry which is preliminary data.</text>
</comment>
<sequence>MNTPALRRFVLALLAALAMIGIGFAALSAALKGKESAEADFRTAERERNAIASRLSAAQRDEPEIRRALAQFDALRKQGLVGAERRLEWAEAVTQTRARRKLPSLEFELAPQRTLPGAHPELPLLSSAMTLRARVWHEGDLLRILGDLHGQRSATVLPRHCVIERDSGDTGDEAAPLGVVCELDWITLGTPGPVRP</sequence>
<evidence type="ECO:0000313" key="1">
    <source>
        <dbReference type="EMBL" id="MBB4012757.1"/>
    </source>
</evidence>
<dbReference type="AlphaFoldDB" id="A0A840BQR8"/>
<keyword evidence="2" id="KW-1185">Reference proteome</keyword>
<reference evidence="1 2" key="1">
    <citation type="submission" date="2020-08" db="EMBL/GenBank/DDBJ databases">
        <title>Genomic Encyclopedia of Type Strains, Phase IV (KMG-IV): sequencing the most valuable type-strain genomes for metagenomic binning, comparative biology and taxonomic classification.</title>
        <authorList>
            <person name="Goeker M."/>
        </authorList>
    </citation>
    <scope>NUCLEOTIDE SEQUENCE [LARGE SCALE GENOMIC DNA]</scope>
    <source>
        <strain evidence="1 2">DSM 106739</strain>
    </source>
</reference>
<protein>
    <submittedName>
        <fullName evidence="1">Uncharacterized protein</fullName>
    </submittedName>
</protein>
<dbReference type="EMBL" id="JACIET010000001">
    <property type="protein sequence ID" value="MBB4012757.1"/>
    <property type="molecule type" value="Genomic_DNA"/>
</dbReference>
<accession>A0A840BQR8</accession>
<name>A0A840BQR8_9RHOO</name>
<gene>
    <name evidence="1" type="ORF">GGR36_002065</name>
</gene>